<evidence type="ECO:0000313" key="6">
    <source>
        <dbReference type="Proteomes" id="UP000198145"/>
    </source>
</evidence>
<protein>
    <submittedName>
        <fullName evidence="5">Type IV secretion protein Rhs</fullName>
    </submittedName>
</protein>
<dbReference type="InterPro" id="IPR037026">
    <property type="entry name" value="Vgr_OB-fold_dom_sf"/>
</dbReference>
<dbReference type="AlphaFoldDB" id="A0A246F812"/>
<comment type="caution">
    <text evidence="5">The sequence shown here is derived from an EMBL/GenBank/DDBJ whole genome shotgun (WGS) entry which is preliminary data.</text>
</comment>
<dbReference type="NCBIfam" id="TIGR01646">
    <property type="entry name" value="vgr_GE"/>
    <property type="match status" value="1"/>
</dbReference>
<dbReference type="InterPro" id="IPR006531">
    <property type="entry name" value="Gp5/Vgr_OB"/>
</dbReference>
<dbReference type="InterPro" id="IPR018769">
    <property type="entry name" value="VgrG2_DUF2345"/>
</dbReference>
<organism evidence="5 6">
    <name type="scientific">Pseudomonas nitroreducens</name>
    <dbReference type="NCBI Taxonomy" id="46680"/>
    <lineage>
        <taxon>Bacteria</taxon>
        <taxon>Pseudomonadati</taxon>
        <taxon>Pseudomonadota</taxon>
        <taxon>Gammaproteobacteria</taxon>
        <taxon>Pseudomonadales</taxon>
        <taxon>Pseudomonadaceae</taxon>
        <taxon>Pseudomonas</taxon>
    </lineage>
</organism>
<reference evidence="5 6" key="1">
    <citation type="submission" date="2017-06" db="EMBL/GenBank/DDBJ databases">
        <title>Draft genome of Pseudomonas nitroreducens DF05.</title>
        <authorList>
            <person name="Iyer R."/>
        </authorList>
    </citation>
    <scope>NUCLEOTIDE SEQUENCE [LARGE SCALE GENOMIC DNA]</scope>
    <source>
        <strain evidence="5 6">DF05</strain>
    </source>
</reference>
<dbReference type="Pfam" id="PF05954">
    <property type="entry name" value="Phage_GPD"/>
    <property type="match status" value="1"/>
</dbReference>
<dbReference type="SUPFAM" id="SSF69279">
    <property type="entry name" value="Phage tail proteins"/>
    <property type="match status" value="2"/>
</dbReference>
<proteinExistence type="inferred from homology"/>
<dbReference type="InterPro" id="IPR017847">
    <property type="entry name" value="T6SS_RhsGE_Vgr_subset"/>
</dbReference>
<dbReference type="Gene3D" id="4.10.180.10">
    <property type="match status" value="1"/>
</dbReference>
<dbReference type="InterPro" id="IPR006533">
    <property type="entry name" value="T6SS_Vgr_RhsGE"/>
</dbReference>
<name>A0A246F812_PSENT</name>
<dbReference type="SUPFAM" id="SSF69255">
    <property type="entry name" value="gp5 N-terminal domain-like"/>
    <property type="match status" value="1"/>
</dbReference>
<dbReference type="Pfam" id="PF10106">
    <property type="entry name" value="DUF2345"/>
    <property type="match status" value="1"/>
</dbReference>
<feature type="domain" description="DUF2345" evidence="3">
    <location>
        <begin position="614"/>
        <end position="760"/>
    </location>
</feature>
<accession>A0A246F812</accession>
<sequence>MLSELRTFFDHSRHSLGVQGLDMPLDVLAFSGDEALSQPFAYRIEFTSTDRDLTADRFLCRDASFSLRAPPEQLGIPGYTPPLAAPLRTLHGTITHFGLLSVSRDEARYEVTFAPRLQLLDRARQFRLYQNQSVPEIIEQVLRRNDFQGQDFLFELTREYPQREQVMQYGEDDLAFIQRLAAEVGIWYCFSMDARLRIEVVEFHDDQRHYGVAPHLPLRPLSSLESSGQDAVWDLQFRHKVVQQQVDNRAYSYRDAAAQLDAGVDLLQSSPTTYGEAYHYGEPHSVLGDAYAQDEDLESESGYFYARLAHERYLSARTRLTGSTSSPAVVPGQVLKTEGASQDFASGAVIVRLHTSAARDRSFEVQFEAIPYAETICFRPEVPARPVIAGTIPARVTSPEPNDLYAHIDKEGRYKCHFLFDRDTWPAGRESLWLRLARPYAGDTYGLHLPLIQGTEVRIAFENGDPDRPYIAHAIHDSQHPDHVTLQNYKRNVLRTPANNKLRMDDSRGKEHIKLSTEYSGKSQLNLGHLVDAKRQKRGEGFELRTDGWGALRAGKGVFISADVQPGAQGQALEMGAALAQLNNSLKLVLALAQSASASGVNAADGELQQGLRESLSQLTEAGLIASAPAGVALTTPQSVQLAAGRNLIATAGDSADISLFRRFSVAAGESISLFAQKLGAKLFAARGPVEIQAQTDAMALQANKNLSLSSVNGEMVLNAEHGITLVSRGAYIKLKDGSIEIGAPGDLRIRNDQIEWGGSASLDKALTPMTILDPTYTNPMQGRFQVRDKVTNEPKANIPYRLLTADGSELTGLTDEHGFTQRHYGVDPQNIQLFFD</sequence>
<dbReference type="EMBL" id="NJBA01000005">
    <property type="protein sequence ID" value="OWP49775.1"/>
    <property type="molecule type" value="Genomic_DNA"/>
</dbReference>
<dbReference type="RefSeq" id="WP_088418363.1">
    <property type="nucleotide sequence ID" value="NZ_NJBA01000005.1"/>
</dbReference>
<evidence type="ECO:0000259" key="3">
    <source>
        <dbReference type="Pfam" id="PF10106"/>
    </source>
</evidence>
<evidence type="ECO:0000256" key="1">
    <source>
        <dbReference type="ARBA" id="ARBA00005558"/>
    </source>
</evidence>
<feature type="domain" description="Putative type VI secretion system Rhs element associated Vgr" evidence="4">
    <location>
        <begin position="495"/>
        <end position="596"/>
    </location>
</feature>
<dbReference type="Pfam" id="PF13296">
    <property type="entry name" value="T6SS_Vgr"/>
    <property type="match status" value="1"/>
</dbReference>
<dbReference type="Proteomes" id="UP000198145">
    <property type="component" value="Unassembled WGS sequence"/>
</dbReference>
<evidence type="ECO:0000259" key="2">
    <source>
        <dbReference type="Pfam" id="PF04717"/>
    </source>
</evidence>
<feature type="domain" description="Gp5/Type VI secretion system Vgr protein OB-fold" evidence="2">
    <location>
        <begin position="425"/>
        <end position="474"/>
    </location>
</feature>
<dbReference type="Gene3D" id="2.30.110.50">
    <property type="match status" value="2"/>
</dbReference>
<dbReference type="InterPro" id="IPR028244">
    <property type="entry name" value="T6SS_Rhs_Vgr_dom"/>
</dbReference>
<evidence type="ECO:0000313" key="5">
    <source>
        <dbReference type="EMBL" id="OWP49775.1"/>
    </source>
</evidence>
<dbReference type="Gene3D" id="2.40.50.230">
    <property type="entry name" value="Gp5 N-terminal domain"/>
    <property type="match status" value="1"/>
</dbReference>
<dbReference type="NCBIfam" id="TIGR03361">
    <property type="entry name" value="VI_Rhs_Vgr"/>
    <property type="match status" value="1"/>
</dbReference>
<dbReference type="Gene3D" id="3.55.50.10">
    <property type="entry name" value="Baseplate protein-like domains"/>
    <property type="match status" value="1"/>
</dbReference>
<evidence type="ECO:0000259" key="4">
    <source>
        <dbReference type="Pfam" id="PF13296"/>
    </source>
</evidence>
<gene>
    <name evidence="5" type="ORF">CEG18_15145</name>
</gene>
<dbReference type="Pfam" id="PF04717">
    <property type="entry name" value="Phage_base_V"/>
    <property type="match status" value="1"/>
</dbReference>
<comment type="similarity">
    <text evidence="1">Belongs to the VgrG protein family.</text>
</comment>